<dbReference type="AlphaFoldDB" id="A0A9D4FA27"/>
<protein>
    <submittedName>
        <fullName evidence="1">Uncharacterized protein</fullName>
    </submittedName>
</protein>
<organism evidence="1 2">
    <name type="scientific">Dreissena polymorpha</name>
    <name type="common">Zebra mussel</name>
    <name type="synonym">Mytilus polymorpha</name>
    <dbReference type="NCBI Taxonomy" id="45954"/>
    <lineage>
        <taxon>Eukaryota</taxon>
        <taxon>Metazoa</taxon>
        <taxon>Spiralia</taxon>
        <taxon>Lophotrochozoa</taxon>
        <taxon>Mollusca</taxon>
        <taxon>Bivalvia</taxon>
        <taxon>Autobranchia</taxon>
        <taxon>Heteroconchia</taxon>
        <taxon>Euheterodonta</taxon>
        <taxon>Imparidentia</taxon>
        <taxon>Neoheterodontei</taxon>
        <taxon>Myida</taxon>
        <taxon>Dreissenoidea</taxon>
        <taxon>Dreissenidae</taxon>
        <taxon>Dreissena</taxon>
    </lineage>
</organism>
<dbReference type="Proteomes" id="UP000828390">
    <property type="component" value="Unassembled WGS sequence"/>
</dbReference>
<dbReference type="EMBL" id="JAIWYP010000007">
    <property type="protein sequence ID" value="KAH3792806.1"/>
    <property type="molecule type" value="Genomic_DNA"/>
</dbReference>
<dbReference type="Gene3D" id="2.120.10.30">
    <property type="entry name" value="TolB, C-terminal domain"/>
    <property type="match status" value="1"/>
</dbReference>
<evidence type="ECO:0000313" key="2">
    <source>
        <dbReference type="Proteomes" id="UP000828390"/>
    </source>
</evidence>
<reference evidence="1" key="2">
    <citation type="submission" date="2020-11" db="EMBL/GenBank/DDBJ databases">
        <authorList>
            <person name="McCartney M.A."/>
            <person name="Auch B."/>
            <person name="Kono T."/>
            <person name="Mallez S."/>
            <person name="Becker A."/>
            <person name="Gohl D.M."/>
            <person name="Silverstein K.A.T."/>
            <person name="Koren S."/>
            <person name="Bechman K.B."/>
            <person name="Herman A."/>
            <person name="Abrahante J.E."/>
            <person name="Garbe J."/>
        </authorList>
    </citation>
    <scope>NUCLEOTIDE SEQUENCE</scope>
    <source>
        <strain evidence="1">Duluth1</strain>
        <tissue evidence="1">Whole animal</tissue>
    </source>
</reference>
<gene>
    <name evidence="1" type="ORF">DPMN_146305</name>
</gene>
<name>A0A9D4FA27_DREPO</name>
<dbReference type="InterPro" id="IPR011042">
    <property type="entry name" value="6-blade_b-propeller_TolB-like"/>
</dbReference>
<sequence length="357" mass="39761">MENIRKHCVEFISKINGFNIKDLQNESPERSFIIFRKCLDQTASADLFLRKATANVAIEFNHNKDLEQCLASCSEFGSITNCEAVSQHVVDPNKIVSIKNKTQYSLPTATDKGMCSISGICESTNGEFILADYGNECVYLLDQAYKLIDQIQLPTSPLSMCKISSNEMAVTVSNCSSVNEIHFLRVDKGRVVKYNTLELNHMCYGIAIHQGDLFVTSGTEVCQYTMNGRLVKTIYMDYSRRCTVVGVGVSPDGKRIYATDIHNGKLLTLTRDGAVTASLKDPAFRPTCTVPNLHVAATGQVFVVGKQCISQVDTYGKKVLNTIQLDMSTPRSVYFNEDTRKMIVGFVLNKRVMEFNT</sequence>
<comment type="caution">
    <text evidence="1">The sequence shown here is derived from an EMBL/GenBank/DDBJ whole genome shotgun (WGS) entry which is preliminary data.</text>
</comment>
<proteinExistence type="predicted"/>
<reference evidence="1" key="1">
    <citation type="journal article" date="2019" name="bioRxiv">
        <title>The Genome of the Zebra Mussel, Dreissena polymorpha: A Resource for Invasive Species Research.</title>
        <authorList>
            <person name="McCartney M.A."/>
            <person name="Auch B."/>
            <person name="Kono T."/>
            <person name="Mallez S."/>
            <person name="Zhang Y."/>
            <person name="Obille A."/>
            <person name="Becker A."/>
            <person name="Abrahante J.E."/>
            <person name="Garbe J."/>
            <person name="Badalamenti J.P."/>
            <person name="Herman A."/>
            <person name="Mangelson H."/>
            <person name="Liachko I."/>
            <person name="Sullivan S."/>
            <person name="Sone E.D."/>
            <person name="Koren S."/>
            <person name="Silverstein K.A.T."/>
            <person name="Beckman K.B."/>
            <person name="Gohl D.M."/>
        </authorList>
    </citation>
    <scope>NUCLEOTIDE SEQUENCE</scope>
    <source>
        <strain evidence="1">Duluth1</strain>
        <tissue evidence="1">Whole animal</tissue>
    </source>
</reference>
<accession>A0A9D4FA27</accession>
<evidence type="ECO:0000313" key="1">
    <source>
        <dbReference type="EMBL" id="KAH3792806.1"/>
    </source>
</evidence>
<keyword evidence="2" id="KW-1185">Reference proteome</keyword>
<dbReference type="SUPFAM" id="SSF75011">
    <property type="entry name" value="3-carboxy-cis,cis-mucoante lactonizing enzyme"/>
    <property type="match status" value="1"/>
</dbReference>